<evidence type="ECO:0000313" key="3">
    <source>
        <dbReference type="Proteomes" id="UP000325902"/>
    </source>
</evidence>
<dbReference type="InterPro" id="IPR035994">
    <property type="entry name" value="Nucleoside_phosphorylase_sf"/>
</dbReference>
<dbReference type="EMBL" id="VCHE01000066">
    <property type="protein sequence ID" value="KAB2573031.1"/>
    <property type="molecule type" value="Genomic_DNA"/>
</dbReference>
<comment type="caution">
    <text evidence="2">The sequence shown here is derived from an EMBL/GenBank/DDBJ whole genome shotgun (WGS) entry which is preliminary data.</text>
</comment>
<dbReference type="AlphaFoldDB" id="A0A5N5D5X0"/>
<dbReference type="Gene3D" id="3.40.50.1580">
    <property type="entry name" value="Nucleoside phosphorylase domain"/>
    <property type="match status" value="1"/>
</dbReference>
<evidence type="ECO:0000259" key="1">
    <source>
        <dbReference type="Pfam" id="PF01048"/>
    </source>
</evidence>
<dbReference type="Pfam" id="PF01048">
    <property type="entry name" value="PNP_UDP_1"/>
    <property type="match status" value="1"/>
</dbReference>
<dbReference type="OrthoDB" id="1577640at2759"/>
<reference evidence="2 3" key="1">
    <citation type="journal article" date="2019" name="Sci. Rep.">
        <title>A multi-omics analysis of the grapevine pathogen Lasiodiplodia theobromae reveals that temperature affects the expression of virulence- and pathogenicity-related genes.</title>
        <authorList>
            <person name="Felix C."/>
            <person name="Meneses R."/>
            <person name="Goncalves M.F.M."/>
            <person name="Tilleman L."/>
            <person name="Duarte A.S."/>
            <person name="Jorrin-Novo J.V."/>
            <person name="Van de Peer Y."/>
            <person name="Deforce D."/>
            <person name="Van Nieuwerburgh F."/>
            <person name="Esteves A.C."/>
            <person name="Alves A."/>
        </authorList>
    </citation>
    <scope>NUCLEOTIDE SEQUENCE [LARGE SCALE GENOMIC DNA]</scope>
    <source>
        <strain evidence="2 3">LA-SOL3</strain>
    </source>
</reference>
<proteinExistence type="predicted"/>
<dbReference type="SUPFAM" id="SSF53167">
    <property type="entry name" value="Purine and uridine phosphorylases"/>
    <property type="match status" value="1"/>
</dbReference>
<dbReference type="PANTHER" id="PTHR46082">
    <property type="entry name" value="ATP/GTP-BINDING PROTEIN-RELATED"/>
    <property type="match status" value="1"/>
</dbReference>
<dbReference type="GO" id="GO:0003824">
    <property type="term" value="F:catalytic activity"/>
    <property type="evidence" value="ECO:0007669"/>
    <property type="project" value="InterPro"/>
</dbReference>
<protein>
    <recommendedName>
        <fullName evidence="1">Nucleoside phosphorylase domain-containing protein</fullName>
    </recommendedName>
</protein>
<keyword evidence="3" id="KW-1185">Reference proteome</keyword>
<dbReference type="Proteomes" id="UP000325902">
    <property type="component" value="Unassembled WGS sequence"/>
</dbReference>
<sequence>MSGTAGQKRRPPRSQYAVGWICAVETEVVAALELLDEEYLAPPSDGANDNTVYAFGRIGQHDIVVASLPKGKYGTTSAATVARDMLRSFPTIKFGLMVGIAGGAPSAKHDVRLGDVVVSAPDKQSGGVVRYDFGKSVQTKKFQRTGSLNAPPLFLLSAVQMLSTEHRRKGHRIAQTAEQLVQNNENLEEEFERPAPETDRLYLSTYIHQDDGRSCKEACDQGDSKLVPRPERTRKTKDKTAIHYGLIASADRLMKDAVVRDELSQQEDILCFEMEAAGLMDHFPCLVIRGICDYSDTHKNNIWQGYAAVAAAAYAKELLLAIPVTEVQKAQPASLEWGPPPVYSKQVNIFNGISNQSGGHSFSGNSFESGGGTMNIG</sequence>
<evidence type="ECO:0000313" key="2">
    <source>
        <dbReference type="EMBL" id="KAB2573031.1"/>
    </source>
</evidence>
<name>A0A5N5D5X0_9PEZI</name>
<feature type="domain" description="Nucleoside phosphorylase" evidence="1">
    <location>
        <begin position="19"/>
        <end position="303"/>
    </location>
</feature>
<dbReference type="InterPro" id="IPR053137">
    <property type="entry name" value="NLR-like"/>
</dbReference>
<dbReference type="InterPro" id="IPR000845">
    <property type="entry name" value="Nucleoside_phosphorylase_d"/>
</dbReference>
<accession>A0A5N5D5X0</accession>
<dbReference type="PANTHER" id="PTHR46082:SF11">
    <property type="entry name" value="AAA+ ATPASE DOMAIN-CONTAINING PROTEIN-RELATED"/>
    <property type="match status" value="1"/>
</dbReference>
<gene>
    <name evidence="2" type="ORF">DBV05_g8289</name>
</gene>
<organism evidence="2 3">
    <name type="scientific">Lasiodiplodia theobromae</name>
    <dbReference type="NCBI Taxonomy" id="45133"/>
    <lineage>
        <taxon>Eukaryota</taxon>
        <taxon>Fungi</taxon>
        <taxon>Dikarya</taxon>
        <taxon>Ascomycota</taxon>
        <taxon>Pezizomycotina</taxon>
        <taxon>Dothideomycetes</taxon>
        <taxon>Dothideomycetes incertae sedis</taxon>
        <taxon>Botryosphaeriales</taxon>
        <taxon>Botryosphaeriaceae</taxon>
        <taxon>Lasiodiplodia</taxon>
    </lineage>
</organism>
<dbReference type="GO" id="GO:0009116">
    <property type="term" value="P:nucleoside metabolic process"/>
    <property type="evidence" value="ECO:0007669"/>
    <property type="project" value="InterPro"/>
</dbReference>